<dbReference type="InterPro" id="IPR029063">
    <property type="entry name" value="SAM-dependent_MTases_sf"/>
</dbReference>
<dbReference type="Proteomes" id="UP000199125">
    <property type="component" value="Unassembled WGS sequence"/>
</dbReference>
<evidence type="ECO:0000256" key="6">
    <source>
        <dbReference type="PIRSR" id="PIRSR003085-1"/>
    </source>
</evidence>
<gene>
    <name evidence="7" type="ORF">SAMN04488075_3000</name>
</gene>
<evidence type="ECO:0000256" key="3">
    <source>
        <dbReference type="ARBA" id="ARBA00022679"/>
    </source>
</evidence>
<evidence type="ECO:0000256" key="1">
    <source>
        <dbReference type="ARBA" id="ARBA00010815"/>
    </source>
</evidence>
<evidence type="ECO:0000313" key="7">
    <source>
        <dbReference type="EMBL" id="SEI11456.1"/>
    </source>
</evidence>
<dbReference type="STRING" id="65735.SAMN04488075_3000"/>
<dbReference type="GO" id="GO:0032259">
    <property type="term" value="P:methylation"/>
    <property type="evidence" value="ECO:0007669"/>
    <property type="project" value="UniProtKB-KW"/>
</dbReference>
<dbReference type="PANTHER" id="PTHR43667">
    <property type="entry name" value="CYCLOPROPANE-FATTY-ACYL-PHOSPHOLIPID SYNTHASE"/>
    <property type="match status" value="1"/>
</dbReference>
<dbReference type="InterPro" id="IPR003333">
    <property type="entry name" value="CMAS"/>
</dbReference>
<keyword evidence="8" id="KW-1185">Reference proteome</keyword>
<evidence type="ECO:0000256" key="5">
    <source>
        <dbReference type="ARBA" id="ARBA00023098"/>
    </source>
</evidence>
<proteinExistence type="inferred from homology"/>
<reference evidence="8" key="1">
    <citation type="submission" date="2016-10" db="EMBL/GenBank/DDBJ databases">
        <authorList>
            <person name="Varghese N."/>
            <person name="Submissions S."/>
        </authorList>
    </citation>
    <scope>NUCLEOTIDE SEQUENCE [LARGE SCALE GENOMIC DNA]</scope>
    <source>
        <strain evidence="8">DSM 11593</strain>
    </source>
</reference>
<dbReference type="InterPro" id="IPR050723">
    <property type="entry name" value="CFA/CMAS"/>
</dbReference>
<dbReference type="RefSeq" id="WP_090848899.1">
    <property type="nucleotide sequence ID" value="NZ_FNXG01000007.1"/>
</dbReference>
<dbReference type="GO" id="GO:0008168">
    <property type="term" value="F:methyltransferase activity"/>
    <property type="evidence" value="ECO:0007669"/>
    <property type="project" value="UniProtKB-KW"/>
</dbReference>
<evidence type="ECO:0000256" key="4">
    <source>
        <dbReference type="ARBA" id="ARBA00022691"/>
    </source>
</evidence>
<accession>A0A1H6N9E0</accession>
<dbReference type="Gene3D" id="3.40.50.150">
    <property type="entry name" value="Vaccinia Virus protein VP39"/>
    <property type="match status" value="1"/>
</dbReference>
<evidence type="ECO:0000256" key="2">
    <source>
        <dbReference type="ARBA" id="ARBA00022603"/>
    </source>
</evidence>
<keyword evidence="2" id="KW-0489">Methyltransferase</keyword>
<keyword evidence="4" id="KW-0949">S-adenosyl-L-methionine</keyword>
<dbReference type="OrthoDB" id="9782855at2"/>
<dbReference type="PIRSF" id="PIRSF003085">
    <property type="entry name" value="CMAS"/>
    <property type="match status" value="1"/>
</dbReference>
<name>A0A1H6N9E0_9RHOB</name>
<dbReference type="SUPFAM" id="SSF53335">
    <property type="entry name" value="S-adenosyl-L-methionine-dependent methyltransferases"/>
    <property type="match status" value="1"/>
</dbReference>
<sequence length="388" mass="43458">MSLETHSLKTRFLSALEEIGDGIVTLTTPEGTRHRFGTAGPEADLQIRNWRLLPRLALRGDVGLGEGWIAGDWHSETLEDTLSLALRNLGLRTAWGEPGRFQAMRMRLVDRLVRLNSLRGSWRNIRAHYDVGNEFYQLWLDPGMTYSSALFGEGDDLHRAQARKNRRILSQLAPGESLLEIGCGWGGFAEAAAGRGHNVTAITLSPSQKGYADARLDGRAEVRLQDYRQVTGQFDNIVSIEMIEAVGERYWPTYFAALKTRLAQGGRAVLQAITVPDAEFSVYRRRSDFIRQHVFPGGMLPCSAIIAHEAAKVGLRVRDSHAFGQDYARTCRIWCETMMQQRPRIQRLGYDDTFLRGWQFYLEGCAAAFATARCDVVQVTLGHADEAA</sequence>
<keyword evidence="3" id="KW-0808">Transferase</keyword>
<dbReference type="Pfam" id="PF02353">
    <property type="entry name" value="CMAS"/>
    <property type="match status" value="1"/>
</dbReference>
<dbReference type="GO" id="GO:0008610">
    <property type="term" value="P:lipid biosynthetic process"/>
    <property type="evidence" value="ECO:0007669"/>
    <property type="project" value="InterPro"/>
</dbReference>
<dbReference type="CDD" id="cd02440">
    <property type="entry name" value="AdoMet_MTases"/>
    <property type="match status" value="1"/>
</dbReference>
<comment type="similarity">
    <text evidence="1">Belongs to the CFA/CMAS family.</text>
</comment>
<protein>
    <submittedName>
        <fullName evidence="7">Cyclopropane-fatty-acyl-phospholipid synthase</fullName>
    </submittedName>
</protein>
<evidence type="ECO:0000313" key="8">
    <source>
        <dbReference type="Proteomes" id="UP000199125"/>
    </source>
</evidence>
<organism evidence="7 8">
    <name type="scientific">Paracoccus alkenifer</name>
    <dbReference type="NCBI Taxonomy" id="65735"/>
    <lineage>
        <taxon>Bacteria</taxon>
        <taxon>Pseudomonadati</taxon>
        <taxon>Pseudomonadota</taxon>
        <taxon>Alphaproteobacteria</taxon>
        <taxon>Rhodobacterales</taxon>
        <taxon>Paracoccaceae</taxon>
        <taxon>Paracoccus</taxon>
    </lineage>
</organism>
<dbReference type="EMBL" id="FNXG01000007">
    <property type="protein sequence ID" value="SEI11456.1"/>
    <property type="molecule type" value="Genomic_DNA"/>
</dbReference>
<keyword evidence="5" id="KW-0443">Lipid metabolism</keyword>
<dbReference type="AlphaFoldDB" id="A0A1H6N9E0"/>
<dbReference type="PANTHER" id="PTHR43667:SF2">
    <property type="entry name" value="FATTY ACID C-METHYL TRANSFERASE"/>
    <property type="match status" value="1"/>
</dbReference>
<feature type="active site" evidence="6">
    <location>
        <position position="365"/>
    </location>
</feature>